<dbReference type="InterPro" id="IPR045392">
    <property type="entry name" value="DUF6519"/>
</dbReference>
<dbReference type="InterPro" id="IPR011050">
    <property type="entry name" value="Pectin_lyase_fold/virulence"/>
</dbReference>
<evidence type="ECO:0000313" key="2">
    <source>
        <dbReference type="EMBL" id="VAX02561.1"/>
    </source>
</evidence>
<proteinExistence type="predicted"/>
<dbReference type="EMBL" id="UOFV01000324">
    <property type="protein sequence ID" value="VAX02561.1"/>
    <property type="molecule type" value="Genomic_DNA"/>
</dbReference>
<evidence type="ECO:0000256" key="1">
    <source>
        <dbReference type="SAM" id="MobiDB-lite"/>
    </source>
</evidence>
<gene>
    <name evidence="2" type="ORF">MNBD_GAMMA19-1143</name>
</gene>
<reference evidence="2" key="1">
    <citation type="submission" date="2018-06" db="EMBL/GenBank/DDBJ databases">
        <authorList>
            <person name="Zhirakovskaya E."/>
        </authorList>
    </citation>
    <scope>NUCLEOTIDE SEQUENCE</scope>
</reference>
<dbReference type="AlphaFoldDB" id="A0A3B1ALG8"/>
<dbReference type="SUPFAM" id="SSF51126">
    <property type="entry name" value="Pectin lyase-like"/>
    <property type="match status" value="1"/>
</dbReference>
<protein>
    <recommendedName>
        <fullName evidence="3">Right handed beta helix domain-containing protein</fullName>
    </recommendedName>
</protein>
<sequence length="1097" mass="117535">MSFDLSRKKFNPLDDYFSVVMQQGRVQTDADWNTLVAQLNRHMQAESLDTFGPSVVPRETADGFLISGSADAIEIGAGRIYVDGLLAENHTDTLKWDARLAEISGTAKLSGANINAAPSGLPGTTAYDAQPYYPNPPALPEGETYLMYVDVWQRDITYLQDASLVDAAVGVDTTTRQQTVWQVKFLDDVGALDPTVTDVEIPGWLETIHPSSARLSTDTGDLTDDDNPCLLPPQAGYKGLENQLYRVQVHDSGPAGTATFKWSRDNAVVSSRISAITGGNNIVVDSLGRDDVLSFHEGDWVEITDDHRDLMGLPGELRRIRLGDGIDSATRTITLEGPALPTGAGNGELPIDGSDQTEPTRNTRIIRWDHAGIVFRENESEYTDLDAATSTGAIEIPAAGTRLFLEKGILVDFDLESVVDEAADFEPEYKTGDYWIFSARVNDASIEQLDRAPPMGIHHHYAKLAIVNGNGITDCRTLWPPEAGGEGCACTICVHPDTHNNGSATIQQAIDQVITQGGGTVCLSVGEYQISQPVRITGQSVTLRGQGWQTRLISRQAMPLIEIGGDESIATDITVEKLFVLTAVAQGFNTAITVNNVIALNLIDCFVINLAVGDATSHGIQFTGLAMLVTVQKCNIAAERGIIGPRLQDEFLGTLNFSLSDCLLSCSTQGISFTGTSFHLGKLDVLHNHIGNADNAGIELTGATLDNTAVAIENNLLTNCQNGIRSGVSNLRILCNDLEMEDDNQDSGHAIAFVEGLDPEDSANQQVIGNRIRHYRGHAITVQAGVGKMMVKQNQLENISGSAFIVEENGSIEYLSLENNQFNDVAGIISAETSTLAAVLLHASVRADITNNVFDGVVRTSHTATIRAGIAVINSGAVRITGNRLLAVTPASYTGYGTGIFMGGRAGDFEVNNNEISRIPQRDGITAERLANAEWKPLYVLMGGGTQRSETASSSIAATGNAPLITVNNRSYAVLATRLLNLSATNNISVNSNCFDGTSGITAAVDIVAPMYCGFIDNEVKSATPMKSELVSLSADHVGANNNRLMSRDDQNILTVQARRYVVMGNMTTGNIIVNSGTASAGAIPLPEPWKSLNIIV</sequence>
<dbReference type="Gene3D" id="2.160.20.10">
    <property type="entry name" value="Single-stranded right-handed beta-helix, Pectin lyase-like"/>
    <property type="match status" value="1"/>
</dbReference>
<name>A0A3B1ALG8_9ZZZZ</name>
<feature type="region of interest" description="Disordered" evidence="1">
    <location>
        <begin position="336"/>
        <end position="361"/>
    </location>
</feature>
<dbReference type="Pfam" id="PF20129">
    <property type="entry name" value="DUF6519"/>
    <property type="match status" value="2"/>
</dbReference>
<organism evidence="2">
    <name type="scientific">hydrothermal vent metagenome</name>
    <dbReference type="NCBI Taxonomy" id="652676"/>
    <lineage>
        <taxon>unclassified sequences</taxon>
        <taxon>metagenomes</taxon>
        <taxon>ecological metagenomes</taxon>
    </lineage>
</organism>
<dbReference type="SMART" id="SM00710">
    <property type="entry name" value="PbH1"/>
    <property type="match status" value="7"/>
</dbReference>
<dbReference type="InterPro" id="IPR006626">
    <property type="entry name" value="PbH1"/>
</dbReference>
<evidence type="ECO:0008006" key="3">
    <source>
        <dbReference type="Google" id="ProtNLM"/>
    </source>
</evidence>
<dbReference type="InterPro" id="IPR012334">
    <property type="entry name" value="Pectin_lyas_fold"/>
</dbReference>
<accession>A0A3B1ALG8</accession>